<gene>
    <name evidence="3" type="ORF">B0H16DRAFT_1856197</name>
</gene>
<dbReference type="EMBL" id="JARKIB010000083">
    <property type="protein sequence ID" value="KAJ7745294.1"/>
    <property type="molecule type" value="Genomic_DNA"/>
</dbReference>
<protein>
    <recommendedName>
        <fullName evidence="2">DUF6589 domain-containing protein</fullName>
    </recommendedName>
</protein>
<proteinExistence type="predicted"/>
<name>A0AAD7N3U8_9AGAR</name>
<keyword evidence="4" id="KW-1185">Reference proteome</keyword>
<organism evidence="3 4">
    <name type="scientific">Mycena metata</name>
    <dbReference type="NCBI Taxonomy" id="1033252"/>
    <lineage>
        <taxon>Eukaryota</taxon>
        <taxon>Fungi</taxon>
        <taxon>Dikarya</taxon>
        <taxon>Basidiomycota</taxon>
        <taxon>Agaricomycotina</taxon>
        <taxon>Agaricomycetes</taxon>
        <taxon>Agaricomycetidae</taxon>
        <taxon>Agaricales</taxon>
        <taxon>Marasmiineae</taxon>
        <taxon>Mycenaceae</taxon>
        <taxon>Mycena</taxon>
    </lineage>
</organism>
<dbReference type="AlphaFoldDB" id="A0AAD7N3U8"/>
<feature type="region of interest" description="Disordered" evidence="1">
    <location>
        <begin position="38"/>
        <end position="69"/>
    </location>
</feature>
<evidence type="ECO:0000259" key="2">
    <source>
        <dbReference type="Pfam" id="PF20231"/>
    </source>
</evidence>
<feature type="domain" description="DUF6589" evidence="2">
    <location>
        <begin position="405"/>
        <end position="738"/>
    </location>
</feature>
<evidence type="ECO:0000313" key="3">
    <source>
        <dbReference type="EMBL" id="KAJ7745294.1"/>
    </source>
</evidence>
<evidence type="ECO:0000256" key="1">
    <source>
        <dbReference type="SAM" id="MobiDB-lite"/>
    </source>
</evidence>
<reference evidence="3" key="1">
    <citation type="submission" date="2023-03" db="EMBL/GenBank/DDBJ databases">
        <title>Massive genome expansion in bonnet fungi (Mycena s.s.) driven by repeated elements and novel gene families across ecological guilds.</title>
        <authorList>
            <consortium name="Lawrence Berkeley National Laboratory"/>
            <person name="Harder C.B."/>
            <person name="Miyauchi S."/>
            <person name="Viragh M."/>
            <person name="Kuo A."/>
            <person name="Thoen E."/>
            <person name="Andreopoulos B."/>
            <person name="Lu D."/>
            <person name="Skrede I."/>
            <person name="Drula E."/>
            <person name="Henrissat B."/>
            <person name="Morin E."/>
            <person name="Kohler A."/>
            <person name="Barry K."/>
            <person name="LaButti K."/>
            <person name="Morin E."/>
            <person name="Salamov A."/>
            <person name="Lipzen A."/>
            <person name="Mereny Z."/>
            <person name="Hegedus B."/>
            <person name="Baldrian P."/>
            <person name="Stursova M."/>
            <person name="Weitz H."/>
            <person name="Taylor A."/>
            <person name="Grigoriev I.V."/>
            <person name="Nagy L.G."/>
            <person name="Martin F."/>
            <person name="Kauserud H."/>
        </authorList>
    </citation>
    <scope>NUCLEOTIDE SEQUENCE</scope>
    <source>
        <strain evidence="3">CBHHK182m</strain>
    </source>
</reference>
<dbReference type="Proteomes" id="UP001215598">
    <property type="component" value="Unassembled WGS sequence"/>
</dbReference>
<dbReference type="InterPro" id="IPR046496">
    <property type="entry name" value="DUF6589"/>
</dbReference>
<accession>A0AAD7N3U8</accession>
<sequence length="822" mass="91130">MSALDHEMSVFSDADTMSSFSLEHQMASFTLVDRAPELPCANKTSPSPSPAAHPSNLPQTTAPTFRIPAGSKTSKIDTVLQLLRDARLSPFDIIMHILDPSSGSKYRDYRFALYKDNGYRIQALLDALLLDEHNERIFTEWVKPRAVDVVCNSMAEEMTALTRALGTAPSVKALTPAYLRGWSLEKCVAGPAKSIAPTVVRALHTCLNTKEGLVKNKKKKNDTALYTIIAQLASRRSQASSDFSGPMSLFWWQSGCTREAMEALQSIGLSKCFDTTQDLIESLANYCIADACVLARTPEGSMVNWDNINMSSSIFVEQRSSAPAKVQSGTYTILYRLHNPNPSAMRLAPLLARAESATDLDFNFDVCPTLEQSLAAHSQFRAYVVRVLHRYHADFKSFESDPLLQNHPQESSIPGTLAVHQDIFITQLKFTYAELTKAVLSINDQATQALNRGAMSIRAFDLNPFLRAQIWQLGIGLFHLCLNLIWGILHVHRGHASIDGSLSHLFVILEKTRLGSPHPDYHSLLAALMQILDGLLLDAWRLECGFPTLAAFAASNPSPQKLLELADTILFNHATPTRITRASHPTPSDDIRENTRRLIHDLMYVAEVTRAISAGDFGRVEDLLGNLAMMFCGAGSKNYCTEILYFKHNLQKVWKGDGFDELVRDNMIFNMLGIPGHNQSADMNMEHNIGHVKQLFAAKGMYGDWDRLANISAAIDVLTSVKSNVAISMDASYAGKSHKAVDTSDLVWRVARKAKELNLNETKANRSAKTTTDIFSTGERLLKSSTIATFNKNRRNLLKGIVPEPEEDELPPLDLVLEPPEE</sequence>
<comment type="caution">
    <text evidence="3">The sequence shown here is derived from an EMBL/GenBank/DDBJ whole genome shotgun (WGS) entry which is preliminary data.</text>
</comment>
<dbReference type="Pfam" id="PF20231">
    <property type="entry name" value="DUF6589"/>
    <property type="match status" value="1"/>
</dbReference>
<evidence type="ECO:0000313" key="4">
    <source>
        <dbReference type="Proteomes" id="UP001215598"/>
    </source>
</evidence>